<dbReference type="SUPFAM" id="SSF51261">
    <property type="entry name" value="Duplicated hybrid motif"/>
    <property type="match status" value="1"/>
</dbReference>
<dbReference type="RefSeq" id="WP_142888058.1">
    <property type="nucleotide sequence ID" value="NZ_VIKR01000001.1"/>
</dbReference>
<gene>
    <name evidence="3" type="ORF">FLL45_01690</name>
</gene>
<name>A0A545THM0_9GAMM</name>
<dbReference type="GO" id="GO:0004222">
    <property type="term" value="F:metalloendopeptidase activity"/>
    <property type="evidence" value="ECO:0007669"/>
    <property type="project" value="TreeGrafter"/>
</dbReference>
<keyword evidence="4" id="KW-1185">Reference proteome</keyword>
<evidence type="ECO:0000256" key="1">
    <source>
        <dbReference type="SAM" id="SignalP"/>
    </source>
</evidence>
<dbReference type="InterPro" id="IPR050570">
    <property type="entry name" value="Cell_wall_metabolism_enzyme"/>
</dbReference>
<sequence length="551" mass="61348">MKKLYLILTALTVTLGDACLAEDLLINHETYFKKTTQQASTLPASSKCLVDKNTLVSTTSINSSGVHLSASLQNNLTNCAFTEGYFYEPHTTRENRLITVNANSVFKKRAISSTQLPANEKCDLFPGVYATQSNVPSTSDGHYFVNLREPVNGCSFTEGYIWEGHSYKGALAIQLTYDTLLKKSATDSSQLPPNDYCEVPKGLYPLASGASSSGATHYQVTLAEKPNNCSFNSGYVYYDHTGWAKPYVAPPEPTWTFPLPNGYYTSGWCVCRNIGTSPHIGQDIARSSGMRAVAVQSGRLVSTTFSASCGYISILEDDFGTRWRYVHLNQPSVSSGSRVAQSQQLATISQYPRSGCGSGAHLHFERRTSGYFQDSSTGRSCQNGYRACYYDPIKPWRTSANSSQALNTAKVVNTNWSNLDIPQDTHCKVPQQQLPRVSTASFEAYPTQEASELVIDFNLDKSNESHFNVKAFLKDNPNNYCKNQRCIVQWQLISESSDGTLRSVFFHNRVRNIPLVREAKEKHCLAQDSIRNWLLVKDNRGKQWKLLLNET</sequence>
<feature type="domain" description="M23ase beta-sheet core" evidence="2">
    <location>
        <begin position="278"/>
        <end position="370"/>
    </location>
</feature>
<organism evidence="3 4">
    <name type="scientific">Aliikangiella marina</name>
    <dbReference type="NCBI Taxonomy" id="1712262"/>
    <lineage>
        <taxon>Bacteria</taxon>
        <taxon>Pseudomonadati</taxon>
        <taxon>Pseudomonadota</taxon>
        <taxon>Gammaproteobacteria</taxon>
        <taxon>Oceanospirillales</taxon>
        <taxon>Pleioneaceae</taxon>
        <taxon>Aliikangiella</taxon>
    </lineage>
</organism>
<protein>
    <submittedName>
        <fullName evidence="3">M23 family metallopeptidase</fullName>
    </submittedName>
</protein>
<proteinExistence type="predicted"/>
<evidence type="ECO:0000313" key="4">
    <source>
        <dbReference type="Proteomes" id="UP000317839"/>
    </source>
</evidence>
<dbReference type="Pfam" id="PF01551">
    <property type="entry name" value="Peptidase_M23"/>
    <property type="match status" value="1"/>
</dbReference>
<dbReference type="Gene3D" id="2.70.70.10">
    <property type="entry name" value="Glucose Permease (Domain IIA)"/>
    <property type="match status" value="1"/>
</dbReference>
<comment type="caution">
    <text evidence="3">The sequence shown here is derived from an EMBL/GenBank/DDBJ whole genome shotgun (WGS) entry which is preliminary data.</text>
</comment>
<reference evidence="3 4" key="1">
    <citation type="submission" date="2019-06" db="EMBL/GenBank/DDBJ databases">
        <title>Draft genome of Aliikangiella marina GYP-15.</title>
        <authorList>
            <person name="Wang G."/>
        </authorList>
    </citation>
    <scope>NUCLEOTIDE SEQUENCE [LARGE SCALE GENOMIC DNA]</scope>
    <source>
        <strain evidence="3 4">GYP-15</strain>
    </source>
</reference>
<dbReference type="Proteomes" id="UP000317839">
    <property type="component" value="Unassembled WGS sequence"/>
</dbReference>
<evidence type="ECO:0000313" key="3">
    <source>
        <dbReference type="EMBL" id="TQV76698.1"/>
    </source>
</evidence>
<feature type="signal peptide" evidence="1">
    <location>
        <begin position="1"/>
        <end position="21"/>
    </location>
</feature>
<accession>A0A545THM0</accession>
<dbReference type="CDD" id="cd12797">
    <property type="entry name" value="M23_peptidase"/>
    <property type="match status" value="1"/>
</dbReference>
<evidence type="ECO:0000259" key="2">
    <source>
        <dbReference type="Pfam" id="PF01551"/>
    </source>
</evidence>
<feature type="chain" id="PRO_5021778229" evidence="1">
    <location>
        <begin position="22"/>
        <end position="551"/>
    </location>
</feature>
<dbReference type="AlphaFoldDB" id="A0A545THM0"/>
<dbReference type="PANTHER" id="PTHR21666:SF270">
    <property type="entry name" value="MUREIN HYDROLASE ACTIVATOR ENVC"/>
    <property type="match status" value="1"/>
</dbReference>
<keyword evidence="1" id="KW-0732">Signal</keyword>
<dbReference type="PANTHER" id="PTHR21666">
    <property type="entry name" value="PEPTIDASE-RELATED"/>
    <property type="match status" value="1"/>
</dbReference>
<dbReference type="InterPro" id="IPR011055">
    <property type="entry name" value="Dup_hybrid_motif"/>
</dbReference>
<dbReference type="OrthoDB" id="1523598at2"/>
<dbReference type="EMBL" id="VIKR01000001">
    <property type="protein sequence ID" value="TQV76698.1"/>
    <property type="molecule type" value="Genomic_DNA"/>
</dbReference>
<dbReference type="InterPro" id="IPR016047">
    <property type="entry name" value="M23ase_b-sheet_dom"/>
</dbReference>